<evidence type="ECO:0000256" key="3">
    <source>
        <dbReference type="ARBA" id="ARBA00022692"/>
    </source>
</evidence>
<reference evidence="13" key="1">
    <citation type="submission" date="2018-09" db="EMBL/GenBank/DDBJ databases">
        <authorList>
            <person name="Nielsen S.K.D."/>
            <person name="Koch T.L."/>
            <person name="Hauser F."/>
            <person name="Garm A."/>
            <person name="Grimmelikhuijzen C.J.P."/>
        </authorList>
    </citation>
    <scope>NUCLEOTIDE SEQUENCE</scope>
</reference>
<dbReference type="GO" id="GO:0030425">
    <property type="term" value="C:dendrite"/>
    <property type="evidence" value="ECO:0007669"/>
    <property type="project" value="TreeGrafter"/>
</dbReference>
<name>A0A481ZM37_TRICY</name>
<evidence type="ECO:0000256" key="5">
    <source>
        <dbReference type="ARBA" id="ARBA00023040"/>
    </source>
</evidence>
<feature type="transmembrane region" description="Helical" evidence="11">
    <location>
        <begin position="206"/>
        <end position="228"/>
    </location>
</feature>
<dbReference type="SMART" id="SM01381">
    <property type="entry name" value="7TM_GPCR_Srsx"/>
    <property type="match status" value="1"/>
</dbReference>
<keyword evidence="7 9" id="KW-0675">Receptor</keyword>
<dbReference type="InterPro" id="IPR000276">
    <property type="entry name" value="GPCR_Rhodpsn"/>
</dbReference>
<evidence type="ECO:0000256" key="7">
    <source>
        <dbReference type="ARBA" id="ARBA00023170"/>
    </source>
</evidence>
<evidence type="ECO:0000313" key="13">
    <source>
        <dbReference type="EMBL" id="QBL02593.1"/>
    </source>
</evidence>
<dbReference type="PROSITE" id="PS00237">
    <property type="entry name" value="G_PROTEIN_RECEP_F1_1"/>
    <property type="match status" value="1"/>
</dbReference>
<feature type="transmembrane region" description="Helical" evidence="11">
    <location>
        <begin position="178"/>
        <end position="200"/>
    </location>
</feature>
<dbReference type="GO" id="GO:0030594">
    <property type="term" value="F:neurotransmitter receptor activity"/>
    <property type="evidence" value="ECO:0007669"/>
    <property type="project" value="TreeGrafter"/>
</dbReference>
<dbReference type="GO" id="GO:0007268">
    <property type="term" value="P:chemical synaptic transmission"/>
    <property type="evidence" value="ECO:0007669"/>
    <property type="project" value="TreeGrafter"/>
</dbReference>
<keyword evidence="3 9" id="KW-0812">Transmembrane</keyword>
<evidence type="ECO:0000256" key="4">
    <source>
        <dbReference type="ARBA" id="ARBA00022989"/>
    </source>
</evidence>
<dbReference type="GO" id="GO:0045202">
    <property type="term" value="C:synapse"/>
    <property type="evidence" value="ECO:0007669"/>
    <property type="project" value="GOC"/>
</dbReference>
<dbReference type="PRINTS" id="PR00237">
    <property type="entry name" value="GPCRRHODOPSN"/>
</dbReference>
<evidence type="ECO:0000256" key="10">
    <source>
        <dbReference type="SAM" id="MobiDB-lite"/>
    </source>
</evidence>
<dbReference type="PANTHER" id="PTHR24247">
    <property type="entry name" value="5-HYDROXYTRYPTAMINE RECEPTOR"/>
    <property type="match status" value="1"/>
</dbReference>
<dbReference type="SUPFAM" id="SSF81321">
    <property type="entry name" value="Family A G protein-coupled receptor-like"/>
    <property type="match status" value="1"/>
</dbReference>
<comment type="subcellular location">
    <subcellularLocation>
        <location evidence="1">Cell membrane</location>
        <topology evidence="1">Multi-pass membrane protein</topology>
    </subcellularLocation>
</comment>
<protein>
    <submittedName>
        <fullName evidence="13">Biogenic amine-like GPCR</fullName>
    </submittedName>
</protein>
<reference evidence="13" key="2">
    <citation type="journal article" date="2019" name="BMC Genomics">
        <title>De novo transcriptome assembly of the cubomedusa Tripedalia cystophora, including the analysis of a set of genes involved in peptidergic neurotransmission.</title>
        <authorList>
            <person name="Nielsen S.K."/>
            <person name="Koch T.L."/>
            <person name="Hauser F."/>
            <person name="Garm A."/>
            <person name="Grimmelikhuijzen C.J."/>
        </authorList>
    </citation>
    <scope>NUCLEOTIDE SEQUENCE</scope>
</reference>
<feature type="domain" description="G-protein coupled receptors family 1 profile" evidence="12">
    <location>
        <begin position="74"/>
        <end position="309"/>
    </location>
</feature>
<dbReference type="Pfam" id="PF00001">
    <property type="entry name" value="7tm_1"/>
    <property type="match status" value="2"/>
</dbReference>
<evidence type="ECO:0000256" key="1">
    <source>
        <dbReference type="ARBA" id="ARBA00004651"/>
    </source>
</evidence>
<dbReference type="GO" id="GO:0004993">
    <property type="term" value="F:G protein-coupled serotonin receptor activity"/>
    <property type="evidence" value="ECO:0007669"/>
    <property type="project" value="TreeGrafter"/>
</dbReference>
<keyword evidence="5 9" id="KW-0297">G-protein coupled receptor</keyword>
<evidence type="ECO:0000256" key="9">
    <source>
        <dbReference type="RuleBase" id="RU000688"/>
    </source>
</evidence>
<evidence type="ECO:0000259" key="12">
    <source>
        <dbReference type="PROSITE" id="PS50262"/>
    </source>
</evidence>
<keyword evidence="8 9" id="KW-0807">Transducer</keyword>
<evidence type="ECO:0000256" key="2">
    <source>
        <dbReference type="ARBA" id="ARBA00022475"/>
    </source>
</evidence>
<dbReference type="EMBL" id="MH835307">
    <property type="protein sequence ID" value="QBL02593.1"/>
    <property type="molecule type" value="mRNA"/>
</dbReference>
<feature type="transmembrane region" description="Helical" evidence="11">
    <location>
        <begin position="137"/>
        <end position="158"/>
    </location>
</feature>
<dbReference type="GO" id="GO:0005886">
    <property type="term" value="C:plasma membrane"/>
    <property type="evidence" value="ECO:0007669"/>
    <property type="project" value="UniProtKB-SubCell"/>
</dbReference>
<accession>A0A481ZM37</accession>
<organism evidence="13">
    <name type="scientific">Tripedalia cystophora</name>
    <name type="common">Mangrove box jellyfish</name>
    <dbReference type="NCBI Taxonomy" id="6141"/>
    <lineage>
        <taxon>Eukaryota</taxon>
        <taxon>Metazoa</taxon>
        <taxon>Cnidaria</taxon>
        <taxon>Cubozoa</taxon>
        <taxon>Carybdeida</taxon>
        <taxon>Tripedaliidae</taxon>
        <taxon>Tripedalia</taxon>
    </lineage>
</organism>
<dbReference type="AlphaFoldDB" id="A0A481ZM37"/>
<feature type="transmembrane region" description="Helical" evidence="11">
    <location>
        <begin position="249"/>
        <end position="274"/>
    </location>
</feature>
<dbReference type="PANTHER" id="PTHR24247:SF202">
    <property type="entry name" value="5-HYDROXYTRYPTAMINE RECEPTOR 1"/>
    <property type="match status" value="1"/>
</dbReference>
<proteinExistence type="evidence at transcript level"/>
<dbReference type="GO" id="GO:0007187">
    <property type="term" value="P:G protein-coupled receptor signaling pathway, coupled to cyclic nucleotide second messenger"/>
    <property type="evidence" value="ECO:0007669"/>
    <property type="project" value="TreeGrafter"/>
</dbReference>
<dbReference type="InterPro" id="IPR017452">
    <property type="entry name" value="GPCR_Rhodpsn_7TM"/>
</dbReference>
<comment type="similarity">
    <text evidence="9">Belongs to the G-protein coupled receptor 1 family.</text>
</comment>
<feature type="compositionally biased region" description="Polar residues" evidence="10">
    <location>
        <begin position="599"/>
        <end position="609"/>
    </location>
</feature>
<keyword evidence="6 11" id="KW-0472">Membrane</keyword>
<evidence type="ECO:0000256" key="8">
    <source>
        <dbReference type="ARBA" id="ARBA00023224"/>
    </source>
</evidence>
<dbReference type="PROSITE" id="PS50262">
    <property type="entry name" value="G_PROTEIN_RECEP_F1_2"/>
    <property type="match status" value="1"/>
</dbReference>
<feature type="compositionally biased region" description="Basic and acidic residues" evidence="10">
    <location>
        <begin position="575"/>
        <end position="584"/>
    </location>
</feature>
<keyword evidence="2" id="KW-1003">Cell membrane</keyword>
<feature type="region of interest" description="Disordered" evidence="10">
    <location>
        <begin position="575"/>
        <end position="609"/>
    </location>
</feature>
<feature type="transmembrane region" description="Helical" evidence="11">
    <location>
        <begin position="94"/>
        <end position="117"/>
    </location>
</feature>
<dbReference type="CDD" id="cd14967">
    <property type="entry name" value="7tmA_amine_R-like"/>
    <property type="match status" value="1"/>
</dbReference>
<evidence type="ECO:0000256" key="6">
    <source>
        <dbReference type="ARBA" id="ARBA00023136"/>
    </source>
</evidence>
<keyword evidence="4 11" id="KW-1133">Transmembrane helix</keyword>
<sequence length="609" mass="69217">MDPGEYPSTLTHMLNETRWVGNGSLFPLDCSVPEPSLHCYDPNAMYESYPFKLTWGKTLSAVGMAFLIVISLAGNILVCTAFFYYRRLRTVTNYFVVSLAISDLMVGSLSMPLWLSYECTEWRTLPAWINFETLSRFLELIDVLSAVSSITNLTAISIDRFFSIMSPLHHRTRMTPTVAIMMLTLAWVYALIISLCRLIPNFHDCVALTASLGFFIPLLIILGSYAGIYLKVNSKRSSISRTIEKEWNIATTLFIVIFLFVFCWMPFFLLSLLYKYCRTCSFDHELLTHLISLVKWMHYLNSGCNPFIYGFFNVNFKQAFKALFKKCCGRAGLESDFSLPYEEESVSFIRRPISSIKRRLERRRKSQCSVRGMSDCDQSYTTLTGYTYDRKGGSKVLDDRRRAGSVRSLGRNSSIRSIGRTSSIRSKYEYTNGHTKNGFLTQNNYVDLLPVIEQHHSGSGSEVSQSDTPCLNGKTNEMHGFKPDYDTFPKERVDVEAGALTDKEETESSKVHEDQISDVIVTIEPTDEELPSYEEVVSTSQLSVVVEESQVPVVVGEYQEPVDIKECYEHVVLKEPQVPDRIKESQPPVASEPKDTNNDELNTTRESCV</sequence>
<evidence type="ECO:0000256" key="11">
    <source>
        <dbReference type="SAM" id="Phobius"/>
    </source>
</evidence>
<feature type="transmembrane region" description="Helical" evidence="11">
    <location>
        <begin position="59"/>
        <end position="85"/>
    </location>
</feature>
<dbReference type="Gene3D" id="1.20.1070.10">
    <property type="entry name" value="Rhodopsin 7-helix transmembrane proteins"/>
    <property type="match status" value="1"/>
</dbReference>